<comment type="caution">
    <text evidence="2">The sequence shown here is derived from an EMBL/GenBank/DDBJ whole genome shotgun (WGS) entry which is preliminary data.</text>
</comment>
<name>A0AAW5A1F1_PHOPO</name>
<evidence type="ECO:0000313" key="2">
    <source>
        <dbReference type="EMBL" id="MCF2303438.1"/>
    </source>
</evidence>
<dbReference type="RefSeq" id="WP_232581591.1">
    <property type="nucleotide sequence ID" value="NZ_WMCP01000026.1"/>
</dbReference>
<dbReference type="EMBL" id="WMCP01000026">
    <property type="protein sequence ID" value="MCF2303438.1"/>
    <property type="molecule type" value="Genomic_DNA"/>
</dbReference>
<reference evidence="2" key="1">
    <citation type="submission" date="2019-11" db="EMBL/GenBank/DDBJ databases">
        <title>Comparative genomics of photobacteria reveal adaptation to distinct habitats.</title>
        <authorList>
            <person name="Fuertes-Perez S."/>
            <person name="Hilgarth M."/>
            <person name="Vogel R.F."/>
        </authorList>
    </citation>
    <scope>NUCLEOTIDE SEQUENCE</scope>
    <source>
        <strain evidence="2">TMW2.2145</strain>
    </source>
</reference>
<accession>A0AAW5A1F1</accession>
<protein>
    <submittedName>
        <fullName evidence="2">Uncharacterized protein</fullName>
    </submittedName>
</protein>
<dbReference type="Proteomes" id="UP000813876">
    <property type="component" value="Unassembled WGS sequence"/>
</dbReference>
<gene>
    <name evidence="2" type="ORF">GLP33_17035</name>
</gene>
<keyword evidence="1" id="KW-1133">Transmembrane helix</keyword>
<feature type="transmembrane region" description="Helical" evidence="1">
    <location>
        <begin position="133"/>
        <end position="153"/>
    </location>
</feature>
<keyword evidence="1" id="KW-0472">Membrane</keyword>
<sequence>MNKLAQAVQDAALTELNQDIQSMIDSIELLPEKLSEKIDPLIQENINKIVDSANATQEYVKELQCENKNIIKKELNNAQTDFISSAKDSLDRLIKPHSDKLSSIPNTIDNLSSKLEKISNEINNSSKPKSSSFVIIVVMVLSLIIGGIGGVFFTDNYNSEILKATESNYSILTSSVDATLAELPKNQKNKILSILKKHITIETSKQSK</sequence>
<evidence type="ECO:0000313" key="3">
    <source>
        <dbReference type="Proteomes" id="UP000813876"/>
    </source>
</evidence>
<organism evidence="2 3">
    <name type="scientific">Photobacterium phosphoreum</name>
    <dbReference type="NCBI Taxonomy" id="659"/>
    <lineage>
        <taxon>Bacteria</taxon>
        <taxon>Pseudomonadati</taxon>
        <taxon>Pseudomonadota</taxon>
        <taxon>Gammaproteobacteria</taxon>
        <taxon>Vibrionales</taxon>
        <taxon>Vibrionaceae</taxon>
        <taxon>Photobacterium</taxon>
    </lineage>
</organism>
<dbReference type="AlphaFoldDB" id="A0AAW5A1F1"/>
<evidence type="ECO:0000256" key="1">
    <source>
        <dbReference type="SAM" id="Phobius"/>
    </source>
</evidence>
<proteinExistence type="predicted"/>
<keyword evidence="1" id="KW-0812">Transmembrane</keyword>